<evidence type="ECO:0000256" key="1">
    <source>
        <dbReference type="SAM" id="Phobius"/>
    </source>
</evidence>
<dbReference type="Proteomes" id="UP000266723">
    <property type="component" value="Unassembled WGS sequence"/>
</dbReference>
<protein>
    <submittedName>
        <fullName evidence="2">Uncharacterized protein</fullName>
    </submittedName>
</protein>
<feature type="transmembrane region" description="Helical" evidence="1">
    <location>
        <begin position="6"/>
        <end position="25"/>
    </location>
</feature>
<comment type="caution">
    <text evidence="2">The sequence shown here is derived from an EMBL/GenBank/DDBJ whole genome shotgun (WGS) entry which is preliminary data.</text>
</comment>
<keyword evidence="1" id="KW-0472">Membrane</keyword>
<gene>
    <name evidence="2" type="ORF">DY000_02022531</name>
</gene>
<evidence type="ECO:0000313" key="2">
    <source>
        <dbReference type="EMBL" id="KAF3590761.1"/>
    </source>
</evidence>
<dbReference type="EMBL" id="QGKV02000299">
    <property type="protein sequence ID" value="KAF3590761.1"/>
    <property type="molecule type" value="Genomic_DNA"/>
</dbReference>
<reference evidence="2 3" key="1">
    <citation type="journal article" date="2020" name="BMC Genomics">
        <title>Intraspecific diversification of the crop wild relative Brassica cretica Lam. using demographic model selection.</title>
        <authorList>
            <person name="Kioukis A."/>
            <person name="Michalopoulou V.A."/>
            <person name="Briers L."/>
            <person name="Pirintsos S."/>
            <person name="Studholme D.J."/>
            <person name="Pavlidis P."/>
            <person name="Sarris P.F."/>
        </authorList>
    </citation>
    <scope>NUCLEOTIDE SEQUENCE [LARGE SCALE GENOMIC DNA]</scope>
    <source>
        <strain evidence="3">cv. PFS-1207/04</strain>
    </source>
</reference>
<keyword evidence="3" id="KW-1185">Reference proteome</keyword>
<evidence type="ECO:0000313" key="3">
    <source>
        <dbReference type="Proteomes" id="UP000266723"/>
    </source>
</evidence>
<sequence>MIGLILIGRWIFAGFWSEIILLWGLGFSRRVVSLGVHEEMTPSSVQISVGVASCYIHLFRWISTVVYGAPNDTGLDSYSRVLDFWFMVVKNVEAILGGDWRQPDIVVMVKSTRFCMVRGEI</sequence>
<proteinExistence type="predicted"/>
<accession>A0ABQ7E1T4</accession>
<name>A0ABQ7E1T4_BRACR</name>
<keyword evidence="1" id="KW-1133">Transmembrane helix</keyword>
<keyword evidence="1" id="KW-0812">Transmembrane</keyword>
<organism evidence="2 3">
    <name type="scientific">Brassica cretica</name>
    <name type="common">Mustard</name>
    <dbReference type="NCBI Taxonomy" id="69181"/>
    <lineage>
        <taxon>Eukaryota</taxon>
        <taxon>Viridiplantae</taxon>
        <taxon>Streptophyta</taxon>
        <taxon>Embryophyta</taxon>
        <taxon>Tracheophyta</taxon>
        <taxon>Spermatophyta</taxon>
        <taxon>Magnoliopsida</taxon>
        <taxon>eudicotyledons</taxon>
        <taxon>Gunneridae</taxon>
        <taxon>Pentapetalae</taxon>
        <taxon>rosids</taxon>
        <taxon>malvids</taxon>
        <taxon>Brassicales</taxon>
        <taxon>Brassicaceae</taxon>
        <taxon>Brassiceae</taxon>
        <taxon>Brassica</taxon>
    </lineage>
</organism>